<dbReference type="RefSeq" id="WP_157719940.1">
    <property type="nucleotide sequence ID" value="NZ_LT629799.1"/>
</dbReference>
<accession>A0A1H2MM04</accession>
<keyword evidence="3" id="KW-0645">Protease</keyword>
<feature type="compositionally biased region" description="Low complexity" evidence="1">
    <location>
        <begin position="469"/>
        <end position="481"/>
    </location>
</feature>
<sequence length="487" mass="50394">MTAVSSPTTFVDLAEPAVGADRAVAACGEAVRAAKAAGADEAEAFLSGRAGGYTRFAVDRVHQPQDVHERQLMVRAVVDGRSARVATTDLAGAADAGRRATGRAAALARAAGPLPVLPAPAAAGQVPTLGPDALWDEGTAAWGTSERVDAVRGLMSASAQAGGEAFGMLGRAVTELAVVDHEGVERYAAATEAFGTFTVRIDDGTSHWVDLDRRLDVLDLDAVVARTVEEAGRARGRVDLADGTYDVVLGPLATGELLEGFHAYGFTGDAVADGVGAVARRRGERVAPETVDIADDPRAVRGLPFPFDPEGTDSVRVPLLDHGVVSDAVTDRASAAKAGLALTGHAHIAREETPHPAPMSLTMAPGTASVEELVGGVERGVYVQRLWYLRVVDPAATTLTGGSRDACFLIEDGRLTTPVRPARFTESVFGVLSRVDAIGSDVLAQPLANVWNGAVSAPAVRVRGFRFGSASSSTSPTAPQTPEEETA</sequence>
<feature type="region of interest" description="Disordered" evidence="1">
    <location>
        <begin position="468"/>
        <end position="487"/>
    </location>
</feature>
<keyword evidence="4" id="KW-1185">Reference proteome</keyword>
<organism evidence="3 4">
    <name type="scientific">Microlunatus sagamiharensis</name>
    <dbReference type="NCBI Taxonomy" id="546874"/>
    <lineage>
        <taxon>Bacteria</taxon>
        <taxon>Bacillati</taxon>
        <taxon>Actinomycetota</taxon>
        <taxon>Actinomycetes</taxon>
        <taxon>Propionibacteriales</taxon>
        <taxon>Propionibacteriaceae</taxon>
        <taxon>Microlunatus</taxon>
    </lineage>
</organism>
<dbReference type="STRING" id="546874.SAMN04488544_2296"/>
<protein>
    <submittedName>
        <fullName evidence="3">Predicted Zn-dependent protease or its inactivated homolog</fullName>
    </submittedName>
</protein>
<evidence type="ECO:0000256" key="1">
    <source>
        <dbReference type="SAM" id="MobiDB-lite"/>
    </source>
</evidence>
<evidence type="ECO:0000313" key="3">
    <source>
        <dbReference type="EMBL" id="SDU94025.1"/>
    </source>
</evidence>
<dbReference type="OrthoDB" id="9763230at2"/>
<dbReference type="InterPro" id="IPR045569">
    <property type="entry name" value="Metalloprtase-TldD/E_C"/>
</dbReference>
<dbReference type="EMBL" id="LT629799">
    <property type="protein sequence ID" value="SDU94025.1"/>
    <property type="molecule type" value="Genomic_DNA"/>
</dbReference>
<reference evidence="4" key="1">
    <citation type="submission" date="2016-10" db="EMBL/GenBank/DDBJ databases">
        <authorList>
            <person name="Varghese N."/>
            <person name="Submissions S."/>
        </authorList>
    </citation>
    <scope>NUCLEOTIDE SEQUENCE [LARGE SCALE GENOMIC DNA]</scope>
    <source>
        <strain evidence="4">DSM 21743</strain>
    </source>
</reference>
<name>A0A1H2MM04_9ACTN</name>
<dbReference type="AlphaFoldDB" id="A0A1H2MM04"/>
<gene>
    <name evidence="3" type="ORF">SAMN04488544_2296</name>
</gene>
<dbReference type="PANTHER" id="PTHR43666">
    <property type="entry name" value="TLDD PROTEIN"/>
    <property type="match status" value="1"/>
</dbReference>
<evidence type="ECO:0000259" key="2">
    <source>
        <dbReference type="Pfam" id="PF19289"/>
    </source>
</evidence>
<proteinExistence type="predicted"/>
<dbReference type="InterPro" id="IPR035068">
    <property type="entry name" value="TldD/PmbA_N"/>
</dbReference>
<feature type="domain" description="Metalloprotease TldD/E C-terminal" evidence="2">
    <location>
        <begin position="243"/>
        <end position="468"/>
    </location>
</feature>
<dbReference type="Pfam" id="PF19289">
    <property type="entry name" value="PmbA_TldD_3rd"/>
    <property type="match status" value="1"/>
</dbReference>
<dbReference type="InterPro" id="IPR036059">
    <property type="entry name" value="TldD/PmbA_sf"/>
</dbReference>
<dbReference type="SUPFAM" id="SSF111283">
    <property type="entry name" value="Putative modulator of DNA gyrase, PmbA/TldD"/>
    <property type="match status" value="1"/>
</dbReference>
<dbReference type="GO" id="GO:0008237">
    <property type="term" value="F:metallopeptidase activity"/>
    <property type="evidence" value="ECO:0007669"/>
    <property type="project" value="InterPro"/>
</dbReference>
<dbReference type="PANTHER" id="PTHR43666:SF1">
    <property type="entry name" value="CONSERVED PROTEIN"/>
    <property type="match status" value="1"/>
</dbReference>
<evidence type="ECO:0000313" key="4">
    <source>
        <dbReference type="Proteomes" id="UP000198825"/>
    </source>
</evidence>
<dbReference type="Proteomes" id="UP000198825">
    <property type="component" value="Chromosome I"/>
</dbReference>
<dbReference type="GO" id="GO:0006508">
    <property type="term" value="P:proteolysis"/>
    <property type="evidence" value="ECO:0007669"/>
    <property type="project" value="UniProtKB-KW"/>
</dbReference>
<dbReference type="Gene3D" id="3.30.2290.10">
    <property type="entry name" value="PmbA/TldD superfamily"/>
    <property type="match status" value="1"/>
</dbReference>
<keyword evidence="3" id="KW-0378">Hydrolase</keyword>